<dbReference type="Pfam" id="PF12705">
    <property type="entry name" value="PDDEXK_1"/>
    <property type="match status" value="1"/>
</dbReference>
<organism evidence="5 6">
    <name type="scientific">Plectonema cf. radiosum LEGE 06105</name>
    <dbReference type="NCBI Taxonomy" id="945769"/>
    <lineage>
        <taxon>Bacteria</taxon>
        <taxon>Bacillati</taxon>
        <taxon>Cyanobacteriota</taxon>
        <taxon>Cyanophyceae</taxon>
        <taxon>Oscillatoriophycideae</taxon>
        <taxon>Oscillatoriales</taxon>
        <taxon>Microcoleaceae</taxon>
        <taxon>Plectonema</taxon>
    </lineage>
</organism>
<evidence type="ECO:0000259" key="4">
    <source>
        <dbReference type="Pfam" id="PF12705"/>
    </source>
</evidence>
<dbReference type="GO" id="GO:0006281">
    <property type="term" value="P:DNA repair"/>
    <property type="evidence" value="ECO:0007669"/>
    <property type="project" value="UniProtKB-KW"/>
</dbReference>
<gene>
    <name evidence="5" type="ORF">IQ247_27120</name>
</gene>
<dbReference type="Gene3D" id="3.90.320.10">
    <property type="match status" value="1"/>
</dbReference>
<keyword evidence="1" id="KW-0227">DNA damage</keyword>
<keyword evidence="2" id="KW-0347">Helicase</keyword>
<name>A0A8J7F8N2_9CYAN</name>
<evidence type="ECO:0000313" key="5">
    <source>
        <dbReference type="EMBL" id="MBE9216290.1"/>
    </source>
</evidence>
<dbReference type="InterPro" id="IPR038726">
    <property type="entry name" value="PDDEXK_AddAB-type"/>
</dbReference>
<dbReference type="InterPro" id="IPR011604">
    <property type="entry name" value="PDDEXK-like_dom_sf"/>
</dbReference>
<evidence type="ECO:0000256" key="1">
    <source>
        <dbReference type="ARBA" id="ARBA00022763"/>
    </source>
</evidence>
<dbReference type="RefSeq" id="WP_193924774.1">
    <property type="nucleotide sequence ID" value="NZ_JADEWL010000153.1"/>
</dbReference>
<reference evidence="5" key="1">
    <citation type="submission" date="2020-10" db="EMBL/GenBank/DDBJ databases">
        <authorList>
            <person name="Castelo-Branco R."/>
            <person name="Eusebio N."/>
            <person name="Adriana R."/>
            <person name="Vieira A."/>
            <person name="Brugerolle De Fraissinette N."/>
            <person name="Rezende De Castro R."/>
            <person name="Schneider M.P."/>
            <person name="Vasconcelos V."/>
            <person name="Leao P.N."/>
        </authorList>
    </citation>
    <scope>NUCLEOTIDE SEQUENCE</scope>
    <source>
        <strain evidence="5">LEGE 06105</strain>
    </source>
</reference>
<evidence type="ECO:0000256" key="3">
    <source>
        <dbReference type="ARBA" id="ARBA00023204"/>
    </source>
</evidence>
<keyword evidence="6" id="KW-1185">Reference proteome</keyword>
<accession>A0A8J7F8N2</accession>
<keyword evidence="2" id="KW-0067">ATP-binding</keyword>
<evidence type="ECO:0000313" key="6">
    <source>
        <dbReference type="Proteomes" id="UP000620559"/>
    </source>
</evidence>
<comment type="caution">
    <text evidence="5">The sequence shown here is derived from an EMBL/GenBank/DDBJ whole genome shotgun (WGS) entry which is preliminary data.</text>
</comment>
<keyword evidence="2" id="KW-0547">Nucleotide-binding</keyword>
<proteinExistence type="predicted"/>
<protein>
    <submittedName>
        <fullName evidence="5">PD-(D/E)XK nuclease family protein</fullName>
    </submittedName>
</protein>
<dbReference type="Proteomes" id="UP000620559">
    <property type="component" value="Unassembled WGS sequence"/>
</dbReference>
<dbReference type="AlphaFoldDB" id="A0A8J7F8N2"/>
<dbReference type="GO" id="GO:0004386">
    <property type="term" value="F:helicase activity"/>
    <property type="evidence" value="ECO:0007669"/>
    <property type="project" value="UniProtKB-KW"/>
</dbReference>
<sequence length="274" mass="31605">MSSPVRLFASYHLWSLIAPASGQQRCHCQMKRGFIKARQDEPKVKALLKAKVTPSQRIGLLAQKGIYEFHHNRNLLKCDDGVEKVAGLLKLGNLADEIQQRVRQILKKYQDAPLLLNKRIVLLTRGDEGFPKPIVIEHENYRFRLYAAMDCVLNESDNTLHIIDFKTGKSPFDRRQALVYLLAAHYLYPKYQAIASFYNLEMGKKSHVITVSNSELRLIEFHLGYIAEKHQQDLQKYHQNQKSFSKIFPPNPGYHCRFCPFHSICDFSATGEES</sequence>
<keyword evidence="3" id="KW-0234">DNA repair</keyword>
<keyword evidence="2" id="KW-0378">Hydrolase</keyword>
<feature type="domain" description="PD-(D/E)XK endonuclease-like" evidence="4">
    <location>
        <begin position="51"/>
        <end position="266"/>
    </location>
</feature>
<dbReference type="EMBL" id="JADEWL010000153">
    <property type="protein sequence ID" value="MBE9216290.1"/>
    <property type="molecule type" value="Genomic_DNA"/>
</dbReference>
<evidence type="ECO:0000256" key="2">
    <source>
        <dbReference type="ARBA" id="ARBA00022806"/>
    </source>
</evidence>